<protein>
    <submittedName>
        <fullName evidence="1">Uncharacterized protein</fullName>
    </submittedName>
</protein>
<organism evidence="1 2">
    <name type="scientific">Corynebacterium glaucum</name>
    <dbReference type="NCBI Taxonomy" id="187491"/>
    <lineage>
        <taxon>Bacteria</taxon>
        <taxon>Bacillati</taxon>
        <taxon>Actinomycetota</taxon>
        <taxon>Actinomycetes</taxon>
        <taxon>Mycobacteriales</taxon>
        <taxon>Corynebacteriaceae</taxon>
        <taxon>Corynebacterium</taxon>
    </lineage>
</organism>
<proteinExistence type="predicted"/>
<reference evidence="1 2" key="1">
    <citation type="submission" date="2016-12" db="EMBL/GenBank/DDBJ databases">
        <authorList>
            <person name="Song W.-J."/>
            <person name="Kurnit D.M."/>
        </authorList>
    </citation>
    <scope>NUCLEOTIDE SEQUENCE [LARGE SCALE GENOMIC DNA]</scope>
    <source>
        <strain evidence="1 2">DSM 30827</strain>
    </source>
</reference>
<name>A0A1Q2HZX0_9CORY</name>
<sequence>MISLQLIDAPSNRFSKLPRNRVPGHGVSYLLGHDEPEPRPALNYEVIACVEMDH</sequence>
<evidence type="ECO:0000313" key="2">
    <source>
        <dbReference type="Proteomes" id="UP000217209"/>
    </source>
</evidence>
<dbReference type="AlphaFoldDB" id="A0A1Q2HZX0"/>
<gene>
    <name evidence="1" type="ORF">CGLAU_12280</name>
</gene>
<accession>A0A1Q2HZX0</accession>
<evidence type="ECO:0000313" key="1">
    <source>
        <dbReference type="EMBL" id="AQQ16384.1"/>
    </source>
</evidence>
<dbReference type="KEGG" id="cgv:CGLAU_12280"/>
<keyword evidence="2" id="KW-1185">Reference proteome</keyword>
<dbReference type="Proteomes" id="UP000217209">
    <property type="component" value="Chromosome"/>
</dbReference>
<dbReference type="EMBL" id="CP019688">
    <property type="protein sequence ID" value="AQQ16384.1"/>
    <property type="molecule type" value="Genomic_DNA"/>
</dbReference>